<gene>
    <name evidence="3" type="ORF">N0H69_09745</name>
</gene>
<keyword evidence="4" id="KW-1185">Reference proteome</keyword>
<comment type="similarity">
    <text evidence="1">Belongs to the UPF0597 family.</text>
</comment>
<name>A0ABY5UU94_9GAMM</name>
<dbReference type="Pfam" id="PF03313">
    <property type="entry name" value="SDH_alpha"/>
    <property type="match status" value="1"/>
</dbReference>
<accession>A0ABY5UU94</accession>
<dbReference type="PANTHER" id="PTHR30501:SF2">
    <property type="entry name" value="UPF0597 PROTEIN YHAM"/>
    <property type="match status" value="1"/>
</dbReference>
<dbReference type="HAMAP" id="MF_01845">
    <property type="entry name" value="UPF0597"/>
    <property type="match status" value="1"/>
</dbReference>
<dbReference type="PIRSF" id="PIRSF006054">
    <property type="entry name" value="UCP006054"/>
    <property type="match status" value="1"/>
</dbReference>
<dbReference type="PANTHER" id="PTHR30501">
    <property type="entry name" value="UPF0597 PROTEIN YHAM"/>
    <property type="match status" value="1"/>
</dbReference>
<protein>
    <recommendedName>
        <fullName evidence="1">UPF0597 protein N0H69_09745</fullName>
    </recommendedName>
</protein>
<dbReference type="RefSeq" id="WP_050109452.1">
    <property type="nucleotide sequence ID" value="NZ_CABHWS010000065.1"/>
</dbReference>
<dbReference type="GeneID" id="75140282"/>
<proteinExistence type="inferred from homology"/>
<evidence type="ECO:0000313" key="3">
    <source>
        <dbReference type="EMBL" id="UWM47051.1"/>
    </source>
</evidence>
<feature type="domain" description="Serine dehydratase-like alpha subunit" evidence="2">
    <location>
        <begin position="87"/>
        <end position="420"/>
    </location>
</feature>
<dbReference type="EMBL" id="CP104006">
    <property type="protein sequence ID" value="UWM47051.1"/>
    <property type="molecule type" value="Genomic_DNA"/>
</dbReference>
<sequence>MPKITHQQLLGWLKAEVKVSLGCTEPIAIAYAAAVAAKYLNAPIVKITGNISENLYKNAMGVTIPGTNYSGVTLAAAIGAIAGNADAELEVLKDITAEQINEAYQLNESGQVCLAAVESVDFIYLDITLHGPGDQCRVVIQGSHTNVTDVYINNIKQVVTENLIAGNEPGTKLPEFSLNDAFEFITHVAAKDIIFMLKSAEINSALSNEGQRKSYGLNVSGALSQARKNGFISQDLLSQMLINTTAASDARMGGAPLPAMSNYGSGNQGITVTMPVVTLARHLAVNDETLARALALAHLAAISIHMRYTRLSALCAASTAAMGAAAGMSWLLTKNYQTISYAISNMISDISGIICDGASNSCAMKVSTATACAFKSVLMAQQNSVAGERDGIVSCDVEGSINNLCKLVLLPMRQTDKEIISIMTRK</sequence>
<reference evidence="3" key="1">
    <citation type="submission" date="2022-08" db="EMBL/GenBank/DDBJ databases">
        <authorList>
            <person name="Bogun A."/>
            <person name="Kislichkina A."/>
            <person name="Solomentsev V."/>
            <person name="Skryabin Y."/>
            <person name="Sizova A."/>
            <person name="Platonov M."/>
            <person name="Dentovskaya S."/>
        </authorList>
    </citation>
    <scope>NUCLEOTIDE SEQUENCE</scope>
    <source>
        <strain evidence="3">SCPM-O-B-7604</strain>
    </source>
</reference>
<organism evidence="3 4">
    <name type="scientific">Yersinia alsatica</name>
    <dbReference type="NCBI Taxonomy" id="2890317"/>
    <lineage>
        <taxon>Bacteria</taxon>
        <taxon>Pseudomonadati</taxon>
        <taxon>Pseudomonadota</taxon>
        <taxon>Gammaproteobacteria</taxon>
        <taxon>Enterobacterales</taxon>
        <taxon>Yersiniaceae</taxon>
        <taxon>Yersinia</taxon>
    </lineage>
</organism>
<dbReference type="InterPro" id="IPR021144">
    <property type="entry name" value="UPF0597"/>
</dbReference>
<dbReference type="InterPro" id="IPR005130">
    <property type="entry name" value="Ser_deHydtase-like_asu"/>
</dbReference>
<keyword evidence="3" id="KW-0456">Lyase</keyword>
<evidence type="ECO:0000259" key="2">
    <source>
        <dbReference type="Pfam" id="PF03313"/>
    </source>
</evidence>
<dbReference type="GO" id="GO:0003941">
    <property type="term" value="F:L-serine ammonia-lyase activity"/>
    <property type="evidence" value="ECO:0007669"/>
    <property type="project" value="UniProtKB-EC"/>
</dbReference>
<evidence type="ECO:0000313" key="4">
    <source>
        <dbReference type="Proteomes" id="UP001057860"/>
    </source>
</evidence>
<evidence type="ECO:0000256" key="1">
    <source>
        <dbReference type="HAMAP-Rule" id="MF_01845"/>
    </source>
</evidence>
<dbReference type="Proteomes" id="UP001057860">
    <property type="component" value="Chromosome"/>
</dbReference>